<dbReference type="OMA" id="LEHYNTV"/>
<organism evidence="1 2">
    <name type="scientific">Bodo saltans</name>
    <name type="common">Flagellated protozoan</name>
    <dbReference type="NCBI Taxonomy" id="75058"/>
    <lineage>
        <taxon>Eukaryota</taxon>
        <taxon>Discoba</taxon>
        <taxon>Euglenozoa</taxon>
        <taxon>Kinetoplastea</taxon>
        <taxon>Metakinetoplastina</taxon>
        <taxon>Eubodonida</taxon>
        <taxon>Bodonidae</taxon>
        <taxon>Bodo</taxon>
    </lineage>
</organism>
<dbReference type="AlphaFoldDB" id="A0A0S4J7D5"/>
<name>A0A0S4J7D5_BODSA</name>
<dbReference type="Proteomes" id="UP000051952">
    <property type="component" value="Unassembled WGS sequence"/>
</dbReference>
<protein>
    <submittedName>
        <fullName evidence="1">Uncharacterized protein</fullName>
    </submittedName>
</protein>
<proteinExistence type="predicted"/>
<sequence length="356" mass="40298">MTDPVRRDPLEFLRVLKKMSSQSSWQKSMIFASKGRMVGYRMTVDHYNTILYSQSIWGRALEIVRVVRAMNEDNVQMNGASYYYICNGMANADHGWNFDFKVNHRLERLQHWRVALDALRACEANGFDATDTMFNSTGISCVIPGFNRWREAAGVLHRIIEDERKLHPQFVKFLHDCLMRNMKPREATVLLKLAAQQNVAGYADSSVTSESDVFAASDERKRQRVAAARQVLLRAKAAAAAAASKKEGVSGGDDARRQLLDDAKLSLDEAKSLLSSSSQLEELDAIKNEALHNELVTMNAGLHATETNSIFRPRVYRQQWHKWHAIANKYRPTSALKKKQLAPRDSPAGIPAFFRL</sequence>
<gene>
    <name evidence="1" type="ORF">BSAL_08860</name>
</gene>
<reference evidence="2" key="1">
    <citation type="submission" date="2015-09" db="EMBL/GenBank/DDBJ databases">
        <authorList>
            <consortium name="Pathogen Informatics"/>
        </authorList>
    </citation>
    <scope>NUCLEOTIDE SEQUENCE [LARGE SCALE GENOMIC DNA]</scope>
    <source>
        <strain evidence="2">Lake Konstanz</strain>
    </source>
</reference>
<dbReference type="VEuPathDB" id="TriTrypDB:BSAL_08860"/>
<accession>A0A0S4J7D5</accession>
<evidence type="ECO:0000313" key="2">
    <source>
        <dbReference type="Proteomes" id="UP000051952"/>
    </source>
</evidence>
<keyword evidence="2" id="KW-1185">Reference proteome</keyword>
<dbReference type="OrthoDB" id="185373at2759"/>
<dbReference type="EMBL" id="CYKH01001453">
    <property type="protein sequence ID" value="CUG87145.1"/>
    <property type="molecule type" value="Genomic_DNA"/>
</dbReference>
<evidence type="ECO:0000313" key="1">
    <source>
        <dbReference type="EMBL" id="CUG87145.1"/>
    </source>
</evidence>